<dbReference type="EMBL" id="JRNJ01000003">
    <property type="protein sequence ID" value="KGF31050.1"/>
    <property type="molecule type" value="Genomic_DNA"/>
</dbReference>
<name>A0AAW3FIB3_9BACT</name>
<keyword evidence="1" id="KW-0472">Membrane</keyword>
<evidence type="ECO:0000313" key="3">
    <source>
        <dbReference type="Proteomes" id="UP000029533"/>
    </source>
</evidence>
<dbReference type="RefSeq" id="WP_036867881.1">
    <property type="nucleotide sequence ID" value="NZ_JRNJ01000003.1"/>
</dbReference>
<organism evidence="2 3">
    <name type="scientific">Prevotella histicola JCM 15637 = DNF00424</name>
    <dbReference type="NCBI Taxonomy" id="1236504"/>
    <lineage>
        <taxon>Bacteria</taxon>
        <taxon>Pseudomonadati</taxon>
        <taxon>Bacteroidota</taxon>
        <taxon>Bacteroidia</taxon>
        <taxon>Bacteroidales</taxon>
        <taxon>Prevotellaceae</taxon>
        <taxon>Prevotella</taxon>
    </lineage>
</organism>
<feature type="transmembrane region" description="Helical" evidence="1">
    <location>
        <begin position="6"/>
        <end position="22"/>
    </location>
</feature>
<reference evidence="2 3" key="1">
    <citation type="submission" date="2014-07" db="EMBL/GenBank/DDBJ databases">
        <authorList>
            <person name="McCorrison J."/>
            <person name="Sanka R."/>
            <person name="Torralba M."/>
            <person name="Gillis M."/>
            <person name="Haft D.H."/>
            <person name="Methe B."/>
            <person name="Sutton G."/>
            <person name="Nelson K.E."/>
        </authorList>
    </citation>
    <scope>NUCLEOTIDE SEQUENCE [LARGE SCALE GENOMIC DNA]</scope>
    <source>
        <strain evidence="2 3">DNF00424</strain>
    </source>
</reference>
<keyword evidence="1" id="KW-0812">Transmembrane</keyword>
<keyword evidence="1" id="KW-1133">Transmembrane helix</keyword>
<dbReference type="AlphaFoldDB" id="A0AAW3FIB3"/>
<comment type="caution">
    <text evidence="2">The sequence shown here is derived from an EMBL/GenBank/DDBJ whole genome shotgun (WGS) entry which is preliminary data.</text>
</comment>
<evidence type="ECO:0000256" key="1">
    <source>
        <dbReference type="SAM" id="Phobius"/>
    </source>
</evidence>
<proteinExistence type="predicted"/>
<protein>
    <submittedName>
        <fullName evidence="2">Conjugal transfer protein</fullName>
    </submittedName>
</protein>
<dbReference type="Proteomes" id="UP000029533">
    <property type="component" value="Unassembled WGS sequence"/>
</dbReference>
<gene>
    <name evidence="2" type="ORF">HMPREF2132_00445</name>
</gene>
<evidence type="ECO:0000313" key="2">
    <source>
        <dbReference type="EMBL" id="KGF31050.1"/>
    </source>
</evidence>
<sequence length="204" mass="23357">MFRVVFIAFVLYLLWLLLFFGYERRKRMARRKAQREDLTEEVSEAEIIGKSRFQVCHSKPQVRSYPEVDSTEKKCSTFATENGNEHSGDTEGLPEIDDVPLQYETDGATAGEEEEVEVAVPHAEKETYDGGIDFERVQEALSVIHRNASSIGERQRAGETLTELEGTRLMETLRSDKVRSSTIDDIVRSRFEELYVPSDGRDKQ</sequence>
<accession>A0AAW3FIB3</accession>